<evidence type="ECO:0008006" key="5">
    <source>
        <dbReference type="Google" id="ProtNLM"/>
    </source>
</evidence>
<dbReference type="Proteomes" id="UP000231990">
    <property type="component" value="Unassembled WGS sequence"/>
</dbReference>
<sequence length="152" mass="16928">MGAGPPKSKLEQVQVTVGAIDRPVVFFDGVCNFCNSSVNLLIALDRKSRFLFASLQSETAKKLVPGIAARLDGTEASMVLYDSGKLKLKSDAILGIGVLLGFPWSLARIGYIFPRFLRNSIYGWIARNRYKWFGKKEVCMIPDPKVKDRFLP</sequence>
<evidence type="ECO:0000313" key="1">
    <source>
        <dbReference type="EMBL" id="PJZ69039.1"/>
    </source>
</evidence>
<dbReference type="InterPro" id="IPR007263">
    <property type="entry name" value="DCC1-like"/>
</dbReference>
<dbReference type="PANTHER" id="PTHR33639:SF2">
    <property type="entry name" value="DUF393 DOMAIN-CONTAINING PROTEIN"/>
    <property type="match status" value="1"/>
</dbReference>
<dbReference type="RefSeq" id="WP_100714545.1">
    <property type="nucleotide sequence ID" value="NZ_NPDY01000013.1"/>
</dbReference>
<dbReference type="AlphaFoldDB" id="A0A2M9ZPT7"/>
<dbReference type="Pfam" id="PF04134">
    <property type="entry name" value="DCC1-like"/>
    <property type="match status" value="1"/>
</dbReference>
<dbReference type="InterPro" id="IPR052927">
    <property type="entry name" value="DCC_oxidoreductase"/>
</dbReference>
<comment type="caution">
    <text evidence="2">The sequence shown here is derived from an EMBL/GenBank/DDBJ whole genome shotgun (WGS) entry which is preliminary data.</text>
</comment>
<proteinExistence type="predicted"/>
<dbReference type="Proteomes" id="UP000231962">
    <property type="component" value="Unassembled WGS sequence"/>
</dbReference>
<evidence type="ECO:0000313" key="4">
    <source>
        <dbReference type="Proteomes" id="UP000231990"/>
    </source>
</evidence>
<keyword evidence="3" id="KW-1185">Reference proteome</keyword>
<evidence type="ECO:0000313" key="3">
    <source>
        <dbReference type="Proteomes" id="UP000231962"/>
    </source>
</evidence>
<evidence type="ECO:0000313" key="2">
    <source>
        <dbReference type="EMBL" id="PJZ74092.1"/>
    </source>
</evidence>
<dbReference type="EMBL" id="NPDY01000013">
    <property type="protein sequence ID" value="PJZ69039.1"/>
    <property type="molecule type" value="Genomic_DNA"/>
</dbReference>
<reference evidence="3 4" key="1">
    <citation type="submission" date="2017-07" db="EMBL/GenBank/DDBJ databases">
        <title>Leptospira spp. isolated from tropical soils.</title>
        <authorList>
            <person name="Thibeaux R."/>
            <person name="Iraola G."/>
            <person name="Ferres I."/>
            <person name="Bierque E."/>
            <person name="Girault D."/>
            <person name="Soupe-Gilbert M.-E."/>
            <person name="Picardeau M."/>
            <person name="Goarant C."/>
        </authorList>
    </citation>
    <scope>NUCLEOTIDE SEQUENCE [LARGE SCALE GENOMIC DNA]</scope>
    <source>
        <strain evidence="2 4">FH1-B-B1</strain>
        <strain evidence="1 3">FH1-B-C1</strain>
    </source>
</reference>
<accession>A0A2M9ZPT7</accession>
<dbReference type="GO" id="GO:0015035">
    <property type="term" value="F:protein-disulfide reductase activity"/>
    <property type="evidence" value="ECO:0007669"/>
    <property type="project" value="InterPro"/>
</dbReference>
<dbReference type="EMBL" id="NPDZ01000002">
    <property type="protein sequence ID" value="PJZ74092.1"/>
    <property type="molecule type" value="Genomic_DNA"/>
</dbReference>
<organism evidence="2 4">
    <name type="scientific">Leptospira perolatii</name>
    <dbReference type="NCBI Taxonomy" id="2023191"/>
    <lineage>
        <taxon>Bacteria</taxon>
        <taxon>Pseudomonadati</taxon>
        <taxon>Spirochaetota</taxon>
        <taxon>Spirochaetia</taxon>
        <taxon>Leptospirales</taxon>
        <taxon>Leptospiraceae</taxon>
        <taxon>Leptospira</taxon>
    </lineage>
</organism>
<gene>
    <name evidence="1" type="ORF">CH360_13355</name>
    <name evidence="2" type="ORF">CH373_03975</name>
</gene>
<dbReference type="OrthoDB" id="9785438at2"/>
<name>A0A2M9ZPT7_9LEPT</name>
<dbReference type="PANTHER" id="PTHR33639">
    <property type="entry name" value="THIOL-DISULFIDE OXIDOREDUCTASE DCC"/>
    <property type="match status" value="1"/>
</dbReference>
<protein>
    <recommendedName>
        <fullName evidence="5">Thiol-disulfide oxidoreductase</fullName>
    </recommendedName>
</protein>